<dbReference type="EMBL" id="AMCI01007549">
    <property type="protein sequence ID" value="EJW92428.1"/>
    <property type="molecule type" value="Genomic_DNA"/>
</dbReference>
<feature type="domain" description="Enolase C-terminal TIM barrel" evidence="6">
    <location>
        <begin position="27"/>
        <end position="174"/>
    </location>
</feature>
<keyword evidence="4" id="KW-0324">Glycolysis</keyword>
<name>J9FDD5_9ZZZZ</name>
<dbReference type="GO" id="GO:0004634">
    <property type="term" value="F:phosphopyruvate hydratase activity"/>
    <property type="evidence" value="ECO:0007669"/>
    <property type="project" value="UniProtKB-EC"/>
</dbReference>
<dbReference type="SMART" id="SM01192">
    <property type="entry name" value="Enolase_C"/>
    <property type="match status" value="1"/>
</dbReference>
<protein>
    <recommendedName>
        <fullName evidence="3">phosphopyruvate hydratase</fullName>
        <ecNumber evidence="3">4.2.1.11</ecNumber>
    </recommendedName>
</protein>
<dbReference type="PANTHER" id="PTHR11902">
    <property type="entry name" value="ENOLASE"/>
    <property type="match status" value="1"/>
</dbReference>
<dbReference type="InterPro" id="IPR029017">
    <property type="entry name" value="Enolase-like_N"/>
</dbReference>
<dbReference type="InterPro" id="IPR036849">
    <property type="entry name" value="Enolase-like_C_sf"/>
</dbReference>
<evidence type="ECO:0000256" key="2">
    <source>
        <dbReference type="ARBA" id="ARBA00009604"/>
    </source>
</evidence>
<dbReference type="Pfam" id="PF00113">
    <property type="entry name" value="Enolase_C"/>
    <property type="match status" value="1"/>
</dbReference>
<feature type="non-terminal residue" evidence="7">
    <location>
        <position position="174"/>
    </location>
</feature>
<dbReference type="EC" id="4.2.1.11" evidence="3"/>
<keyword evidence="7" id="KW-0670">Pyruvate</keyword>
<evidence type="ECO:0000259" key="6">
    <source>
        <dbReference type="SMART" id="SM01192"/>
    </source>
</evidence>
<dbReference type="GO" id="GO:0006096">
    <property type="term" value="P:glycolytic process"/>
    <property type="evidence" value="ECO:0007669"/>
    <property type="project" value="UniProtKB-UniPathway"/>
</dbReference>
<dbReference type="SUPFAM" id="SSF54826">
    <property type="entry name" value="Enolase N-terminal domain-like"/>
    <property type="match status" value="1"/>
</dbReference>
<evidence type="ECO:0000313" key="7">
    <source>
        <dbReference type="EMBL" id="EJW92428.1"/>
    </source>
</evidence>
<accession>J9FDD5</accession>
<evidence type="ECO:0000256" key="3">
    <source>
        <dbReference type="ARBA" id="ARBA00012058"/>
    </source>
</evidence>
<dbReference type="PANTHER" id="PTHR11902:SF1">
    <property type="entry name" value="ENOLASE"/>
    <property type="match status" value="1"/>
</dbReference>
<comment type="pathway">
    <text evidence="1">Carbohydrate degradation; glycolysis; pyruvate from D-glyceraldehyde 3-phosphate: step 4/5.</text>
</comment>
<reference evidence="7" key="1">
    <citation type="journal article" date="2012" name="PLoS ONE">
        <title>Gene sets for utilization of primary and secondary nutrition supplies in the distal gut of endangered iberian lynx.</title>
        <authorList>
            <person name="Alcaide M."/>
            <person name="Messina E."/>
            <person name="Richter M."/>
            <person name="Bargiela R."/>
            <person name="Peplies J."/>
            <person name="Huws S.A."/>
            <person name="Newbold C.J."/>
            <person name="Golyshin P.N."/>
            <person name="Simon M.A."/>
            <person name="Lopez G."/>
            <person name="Yakimov M.M."/>
            <person name="Ferrer M."/>
        </authorList>
    </citation>
    <scope>NUCLEOTIDE SEQUENCE</scope>
</reference>
<dbReference type="GO" id="GO:0000287">
    <property type="term" value="F:magnesium ion binding"/>
    <property type="evidence" value="ECO:0007669"/>
    <property type="project" value="InterPro"/>
</dbReference>
<evidence type="ECO:0000256" key="5">
    <source>
        <dbReference type="ARBA" id="ARBA00023239"/>
    </source>
</evidence>
<dbReference type="SUPFAM" id="SSF51604">
    <property type="entry name" value="Enolase C-terminal domain-like"/>
    <property type="match status" value="1"/>
</dbReference>
<organism evidence="7">
    <name type="scientific">gut metagenome</name>
    <dbReference type="NCBI Taxonomy" id="749906"/>
    <lineage>
        <taxon>unclassified sequences</taxon>
        <taxon>metagenomes</taxon>
        <taxon>organismal metagenomes</taxon>
    </lineage>
</organism>
<feature type="non-terminal residue" evidence="7">
    <location>
        <position position="1"/>
    </location>
</feature>
<dbReference type="GO" id="GO:0000015">
    <property type="term" value="C:phosphopyruvate hydratase complex"/>
    <property type="evidence" value="ECO:0007669"/>
    <property type="project" value="InterPro"/>
</dbReference>
<dbReference type="AlphaFoldDB" id="J9FDD5"/>
<evidence type="ECO:0000256" key="4">
    <source>
        <dbReference type="ARBA" id="ARBA00023152"/>
    </source>
</evidence>
<comment type="similarity">
    <text evidence="2">Belongs to the enolase family.</text>
</comment>
<sequence length="174" mass="19039">GVSLAAARAAASALQIPLYAYLGGTNAKRMPIPMMNILNGGAHADNTLDLQEFMIMPIGACCFCEGLRMCVEIYHELKKLLKEEHLATGVGDEGGFAPDLPNAKEALKLIAKAVERVGYRLKKDIVIALDAAASELYDKDTKKYYFPGEGKMNCQKIARSAEEMIDYYEELATD</sequence>
<dbReference type="UniPathway" id="UPA00109">
    <property type="reaction ID" value="UER00187"/>
</dbReference>
<comment type="caution">
    <text evidence="7">The sequence shown here is derived from an EMBL/GenBank/DDBJ whole genome shotgun (WGS) entry which is preliminary data.</text>
</comment>
<dbReference type="InterPro" id="IPR020810">
    <property type="entry name" value="Enolase_C"/>
</dbReference>
<gene>
    <name evidence="7" type="ORF">EVA_19465</name>
</gene>
<dbReference type="Gene3D" id="3.20.20.120">
    <property type="entry name" value="Enolase-like C-terminal domain"/>
    <property type="match status" value="1"/>
</dbReference>
<proteinExistence type="inferred from homology"/>
<dbReference type="InterPro" id="IPR000941">
    <property type="entry name" value="Enolase"/>
</dbReference>
<keyword evidence="5" id="KW-0456">Lyase</keyword>
<evidence type="ECO:0000256" key="1">
    <source>
        <dbReference type="ARBA" id="ARBA00005031"/>
    </source>
</evidence>